<feature type="transmembrane region" description="Helical" evidence="1">
    <location>
        <begin position="46"/>
        <end position="69"/>
    </location>
</feature>
<evidence type="ECO:0000313" key="4">
    <source>
        <dbReference type="Proteomes" id="UP000293520"/>
    </source>
</evidence>
<dbReference type="Gene3D" id="1.10.287.70">
    <property type="match status" value="1"/>
</dbReference>
<keyword evidence="3" id="KW-0406">Ion transport</keyword>
<feature type="transmembrane region" description="Helical" evidence="1">
    <location>
        <begin position="6"/>
        <end position="26"/>
    </location>
</feature>
<reference evidence="3 4" key="1">
    <citation type="submission" date="2019-02" db="EMBL/GenBank/DDBJ databases">
        <title>Paracoccus subflavus sp. nov., isolated from marine sediment of the Pacific Ocean.</title>
        <authorList>
            <person name="Zhang G."/>
        </authorList>
    </citation>
    <scope>NUCLEOTIDE SEQUENCE [LARGE SCALE GENOMIC DNA]</scope>
    <source>
        <strain evidence="3 4">GY0581</strain>
    </source>
</reference>
<keyword evidence="3" id="KW-0407">Ion channel</keyword>
<dbReference type="GO" id="GO:0034220">
    <property type="term" value="P:monoatomic ion transmembrane transport"/>
    <property type="evidence" value="ECO:0007669"/>
    <property type="project" value="UniProtKB-KW"/>
</dbReference>
<dbReference type="RefSeq" id="WP_130990067.1">
    <property type="nucleotide sequence ID" value="NZ_SISK01000002.1"/>
</dbReference>
<gene>
    <name evidence="3" type="ORF">EYE42_04260</name>
</gene>
<protein>
    <submittedName>
        <fullName evidence="3">Two pore domain potassium channel family protein</fullName>
    </submittedName>
</protein>
<keyword evidence="1" id="KW-0812">Transmembrane</keyword>
<name>A0A4Q9G935_9RHOB</name>
<dbReference type="InterPro" id="IPR013099">
    <property type="entry name" value="K_chnl_dom"/>
</dbReference>
<organism evidence="3 4">
    <name type="scientific">Paracoccus subflavus</name>
    <dbReference type="NCBI Taxonomy" id="2528244"/>
    <lineage>
        <taxon>Bacteria</taxon>
        <taxon>Pseudomonadati</taxon>
        <taxon>Pseudomonadota</taxon>
        <taxon>Alphaproteobacteria</taxon>
        <taxon>Rhodobacterales</taxon>
        <taxon>Paracoccaceae</taxon>
        <taxon>Paracoccus</taxon>
    </lineage>
</organism>
<dbReference type="Proteomes" id="UP000293520">
    <property type="component" value="Unassembled WGS sequence"/>
</dbReference>
<dbReference type="Pfam" id="PF07885">
    <property type="entry name" value="Ion_trans_2"/>
    <property type="match status" value="1"/>
</dbReference>
<comment type="caution">
    <text evidence="3">The sequence shown here is derived from an EMBL/GenBank/DDBJ whole genome shotgun (WGS) entry which is preliminary data.</text>
</comment>
<evidence type="ECO:0000256" key="1">
    <source>
        <dbReference type="SAM" id="Phobius"/>
    </source>
</evidence>
<dbReference type="SUPFAM" id="SSF81324">
    <property type="entry name" value="Voltage-gated potassium channels"/>
    <property type="match status" value="1"/>
</dbReference>
<proteinExistence type="predicted"/>
<evidence type="ECO:0000313" key="3">
    <source>
        <dbReference type="EMBL" id="TBN42642.1"/>
    </source>
</evidence>
<keyword evidence="1" id="KW-0472">Membrane</keyword>
<dbReference type="OrthoDB" id="2974133at2"/>
<keyword evidence="3" id="KW-0813">Transport</keyword>
<sequence length="145" mass="16350">MFVQFALGSVLMLGSIVMGAMLIWLLEWAYARSETWLLRAPHRPKLVLIVLVSSLAVMVMVTVSVWLWAAAFHLLDVFDTFEEAMYFTLVTFTTLGYGDVLLPQDWRLLGGIAAANGLLSFGLTTALLIESLRHVRVRQIEFMKE</sequence>
<feature type="domain" description="Potassium channel" evidence="2">
    <location>
        <begin position="61"/>
        <end position="132"/>
    </location>
</feature>
<keyword evidence="4" id="KW-1185">Reference proteome</keyword>
<keyword evidence="1" id="KW-1133">Transmembrane helix</keyword>
<evidence type="ECO:0000259" key="2">
    <source>
        <dbReference type="Pfam" id="PF07885"/>
    </source>
</evidence>
<accession>A0A4Q9G935</accession>
<dbReference type="EMBL" id="SISK01000002">
    <property type="protein sequence ID" value="TBN42642.1"/>
    <property type="molecule type" value="Genomic_DNA"/>
</dbReference>
<feature type="transmembrane region" description="Helical" evidence="1">
    <location>
        <begin position="108"/>
        <end position="129"/>
    </location>
</feature>
<dbReference type="AlphaFoldDB" id="A0A4Q9G935"/>